<keyword evidence="3" id="KW-1003">Cell membrane</keyword>
<feature type="transmembrane region" description="Helical" evidence="7">
    <location>
        <begin position="12"/>
        <end position="31"/>
    </location>
</feature>
<feature type="transmembrane region" description="Helical" evidence="7">
    <location>
        <begin position="43"/>
        <end position="61"/>
    </location>
</feature>
<gene>
    <name evidence="9" type="ORF">DL238_05450</name>
</gene>
<name>A0A395LJK8_9SPHN</name>
<evidence type="ECO:0000256" key="7">
    <source>
        <dbReference type="SAM" id="Phobius"/>
    </source>
</evidence>
<evidence type="ECO:0000256" key="5">
    <source>
        <dbReference type="ARBA" id="ARBA00022989"/>
    </source>
</evidence>
<protein>
    <submittedName>
        <fullName evidence="9">DUF421 domain-containing protein</fullName>
    </submittedName>
</protein>
<dbReference type="AlphaFoldDB" id="A0A395LJK8"/>
<evidence type="ECO:0000259" key="8">
    <source>
        <dbReference type="Pfam" id="PF04239"/>
    </source>
</evidence>
<keyword evidence="6 7" id="KW-0472">Membrane</keyword>
<evidence type="ECO:0000313" key="9">
    <source>
        <dbReference type="EMBL" id="RDS77112.1"/>
    </source>
</evidence>
<proteinExistence type="inferred from homology"/>
<reference evidence="9 10" key="1">
    <citation type="submission" date="2018-07" db="EMBL/GenBank/DDBJ databases">
        <title>Erythrobacter nanhaiensis sp. nov., a novel member of the genus Erythrobacter isolated from the South China Sea.</title>
        <authorList>
            <person name="Chen X."/>
            <person name="Liu J."/>
        </authorList>
    </citation>
    <scope>NUCLEOTIDE SEQUENCE [LARGE SCALE GENOMIC DNA]</scope>
    <source>
        <strain evidence="9 10">S-5</strain>
    </source>
</reference>
<evidence type="ECO:0000256" key="4">
    <source>
        <dbReference type="ARBA" id="ARBA00022692"/>
    </source>
</evidence>
<dbReference type="Gene3D" id="3.30.240.20">
    <property type="entry name" value="bsu07140 like domains"/>
    <property type="match status" value="1"/>
</dbReference>
<feature type="domain" description="YetF C-terminal" evidence="8">
    <location>
        <begin position="90"/>
        <end position="157"/>
    </location>
</feature>
<evidence type="ECO:0000256" key="6">
    <source>
        <dbReference type="ARBA" id="ARBA00023136"/>
    </source>
</evidence>
<evidence type="ECO:0000313" key="10">
    <source>
        <dbReference type="Proteomes" id="UP000254101"/>
    </source>
</evidence>
<dbReference type="InterPro" id="IPR023090">
    <property type="entry name" value="UPF0702_alpha/beta_dom_sf"/>
</dbReference>
<dbReference type="OrthoDB" id="9793799at2"/>
<dbReference type="GO" id="GO:0005886">
    <property type="term" value="C:plasma membrane"/>
    <property type="evidence" value="ECO:0007669"/>
    <property type="project" value="UniProtKB-SubCell"/>
</dbReference>
<evidence type="ECO:0000256" key="3">
    <source>
        <dbReference type="ARBA" id="ARBA00022475"/>
    </source>
</evidence>
<dbReference type="EMBL" id="QRBB01000001">
    <property type="protein sequence ID" value="RDS77112.1"/>
    <property type="molecule type" value="Genomic_DNA"/>
</dbReference>
<keyword evidence="5 7" id="KW-1133">Transmembrane helix</keyword>
<evidence type="ECO:0000256" key="2">
    <source>
        <dbReference type="ARBA" id="ARBA00006448"/>
    </source>
</evidence>
<dbReference type="PANTHER" id="PTHR34582">
    <property type="entry name" value="UPF0702 TRANSMEMBRANE PROTEIN YCAP"/>
    <property type="match status" value="1"/>
</dbReference>
<dbReference type="Proteomes" id="UP000254101">
    <property type="component" value="Unassembled WGS sequence"/>
</dbReference>
<comment type="caution">
    <text evidence="9">The sequence shown here is derived from an EMBL/GenBank/DDBJ whole genome shotgun (WGS) entry which is preliminary data.</text>
</comment>
<dbReference type="Pfam" id="PF04239">
    <property type="entry name" value="DUF421"/>
    <property type="match status" value="1"/>
</dbReference>
<keyword evidence="10" id="KW-1185">Reference proteome</keyword>
<evidence type="ECO:0000256" key="1">
    <source>
        <dbReference type="ARBA" id="ARBA00004651"/>
    </source>
</evidence>
<accession>A0A395LJK8</accession>
<sequence>MFFDDTTYDLIARGTILTAIGIFYVILLTRIVGLRSFSKMTNFDFVITVASGTVLAGMGRATDWQGFVQAAVVMFALFAVQLIIAKIRKQSDTFEEAIQNDPVLLMVDGRFCTEAMTQTRVSRSDIIAKLRESNTTSFDEVRAVVLETTGDISVLHGPKLDPAILEGVDDARDPAPAFQKP</sequence>
<dbReference type="InterPro" id="IPR007353">
    <property type="entry name" value="DUF421"/>
</dbReference>
<dbReference type="RefSeq" id="WP_115491333.1">
    <property type="nucleotide sequence ID" value="NZ_JACHWW010000001.1"/>
</dbReference>
<comment type="similarity">
    <text evidence="2">Belongs to the UPF0702 family.</text>
</comment>
<dbReference type="PANTHER" id="PTHR34582:SF6">
    <property type="entry name" value="UPF0702 TRANSMEMBRANE PROTEIN YCAP"/>
    <property type="match status" value="1"/>
</dbReference>
<organism evidence="9 10">
    <name type="scientific">Alteriqipengyuania lutimaris</name>
    <dbReference type="NCBI Taxonomy" id="1538146"/>
    <lineage>
        <taxon>Bacteria</taxon>
        <taxon>Pseudomonadati</taxon>
        <taxon>Pseudomonadota</taxon>
        <taxon>Alphaproteobacteria</taxon>
        <taxon>Sphingomonadales</taxon>
        <taxon>Erythrobacteraceae</taxon>
        <taxon>Alteriqipengyuania</taxon>
    </lineage>
</organism>
<feature type="transmembrane region" description="Helical" evidence="7">
    <location>
        <begin position="67"/>
        <end position="85"/>
    </location>
</feature>
<keyword evidence="4 7" id="KW-0812">Transmembrane</keyword>
<comment type="subcellular location">
    <subcellularLocation>
        <location evidence="1">Cell membrane</location>
        <topology evidence="1">Multi-pass membrane protein</topology>
    </subcellularLocation>
</comment>